<evidence type="ECO:0000256" key="4">
    <source>
        <dbReference type="ARBA" id="ARBA00022737"/>
    </source>
</evidence>
<feature type="region of interest" description="Disordered" evidence="10">
    <location>
        <begin position="3027"/>
        <end position="3117"/>
    </location>
</feature>
<keyword evidence="16" id="KW-0675">Receptor</keyword>
<dbReference type="InterPro" id="IPR000203">
    <property type="entry name" value="GPS"/>
</dbReference>
<dbReference type="Pfam" id="PF06119">
    <property type="entry name" value="NIDO"/>
    <property type="match status" value="1"/>
</dbReference>
<proteinExistence type="predicted"/>
<gene>
    <name evidence="16" type="ORF">GBAR_LOCUS8795</name>
</gene>
<feature type="domain" description="GAIN-B" evidence="13">
    <location>
        <begin position="2454"/>
        <end position="2623"/>
    </location>
</feature>
<comment type="subcellular location">
    <subcellularLocation>
        <location evidence="1">Membrane</location>
        <topology evidence="1">Multi-pass membrane protein</topology>
    </subcellularLocation>
</comment>
<dbReference type="SMART" id="SM00539">
    <property type="entry name" value="NIDO"/>
    <property type="match status" value="1"/>
</dbReference>
<feature type="region of interest" description="Disordered" evidence="10">
    <location>
        <begin position="2987"/>
        <end position="3014"/>
    </location>
</feature>
<dbReference type="InterPro" id="IPR038081">
    <property type="entry name" value="CalX-like_sf"/>
</dbReference>
<dbReference type="PANTHER" id="PTHR11878:SF65">
    <property type="entry name" value="NA_CA-EXCHANGE PROTEIN, ISOFORM G"/>
    <property type="match status" value="1"/>
</dbReference>
<evidence type="ECO:0000259" key="15">
    <source>
        <dbReference type="PROSITE" id="PS51220"/>
    </source>
</evidence>
<evidence type="ECO:0000256" key="6">
    <source>
        <dbReference type="ARBA" id="ARBA00022989"/>
    </source>
</evidence>
<dbReference type="GO" id="GO:0030001">
    <property type="term" value="P:metal ion transport"/>
    <property type="evidence" value="ECO:0007669"/>
    <property type="project" value="TreeGrafter"/>
</dbReference>
<accession>A0AA35RNG7</accession>
<evidence type="ECO:0000256" key="3">
    <source>
        <dbReference type="ARBA" id="ARBA00022729"/>
    </source>
</evidence>
<keyword evidence="6 11" id="KW-1133">Transmembrane helix</keyword>
<sequence length="3117" mass="339977">MVSRISVVCSVALALVFAGPIQSVSAASLLPYGTEHGDTLADQDATSVTLTEGFTFLGESFTVIRVNRNGALQLGPDSGTGEKFIAPFFGDTDSSTGGSVFYRSTSNSSLVQHVSNIVTANFAGTTGLSLSSLFIATWSQVPANGQPANQQNMFQCVLAYGSSVTYVLFLYEENVEMWSTPAVVGFKNGVSRQFMLPTSGTEAVLEIAQSGNTGQAGRWLFRVDPTQVLLPGPLVELETVSSVKESAGSKTVCVVLHPNAPQTVVSLSLRVDGVTGPSLSFSTSGRQCASVTVTDDRVVEYDEILHVELANSGSGVVTILPSSIYIPVEDDDMLIGWESVDHRVSEDVGSVQLCAVLNSSRPISEPVTVSLETRRDGVPDQEDFSISDSVLTFGPGTSRACVDVVITDDSTVEEDESVSVVLDEAENDRVTLSPDTTATITISDNGDTGVHFIDTSGVATVNPGFRHCFTITIVNDNIYNIQGTDFTGVISTTDPAVRLDSAPFPIHINDNDASNFRITFSQMAFTGSEDDDGMDVCVSIVNGRLGPGSSVRVNLTTNTRAFVIDESEAMVKVDFAKAERIITFDESYTTASEPECVTVPIFDDDILEDQETYIAEIVKMDPKTQCEWDFMRGMCHYFSFPYTVVHAAVENTHVMVEERSGAKAEVCLLIYEERAIDLEMRARTVPGNATAGRDYVGSPLDVVFYRDSNRACVYVPILNDFLVEELYETFFVDFTASSELVIFNVSRATVTIQDSDILRYRTVVVDYLTSVDETELCSYNNSGRVCIVTSGRLDINVAISFHTQDATAVAGEDYAPFNETRVVRPQDIAGVNEGLWNHCFPFCTKDDNIVEGDEFFFIVITPHTDRVKPFDSVEDRFKITIEDNDILRVYPSESSIAVSEGEREVEICANMVGLSERPIDIVLTTSDFSAMEGVDYEIVNRSIHFPSYLSVYGHLSAAQVAQFAIDPPVTTQCVAVRIIDDDVLEQTTSKIFHVQFSTESLEADRIFIESGITVTIEDDDQVIMSLVQGTTVIGEENQRVRVQLMLIGSADFEISASISTRSTDGPNSATPDEDYDTVRSTSVVLQAGYATGDPLDVELTVPIRDDNLFEDTETFEVVLSSDSDGVVLGATSVKTVHILDNDYVEVGLTDGEFRVLEGDLHAPVCSYLRGATEKTVLVNATTSPGTAEAGVDYSPTPVPVQFVFPPSTEVQQRQCIRYSVVDDDILEAVESFHVEIATNVPRVSVGLSTATVSLVDNDGVYVSLLERELSVEEDAAADGGAGVSMCVRMMGIIQREVAINVFTEAGTAQADVDFVPATHTVVFTPMDQVNQTECATFFYLDDSVAEDTEFFFVNLTTTTTTTDNVSPSEISILTNRARVQIIDSDRLSIQFEHSTYSVTEGEDEELEVCVELGARMEKEITVQFSAVAETAQHYSDFSQVDSQLTFRASGSTRECTLIRLMDDELLEDKEQFAVYILFSDPALYVPGHPSVSNSSAVVSIGDNDYVSVQLESSLYEVREDVGVVSVCIILNGTTGKEVFISFTSMQGTAQNVSDSGRRDFSAAPEELMFSVSSEGIQRLCVNVFVEDDDRVEDVETFHLEISTRVPRIRITQNMATVRIQDDDMVAVDMTSRELSVDEGGVVSVCVSRSGVIEKTVTVDLSLEPRSAQGIYTSSFVTLTLSSSLSCPGCDLFALPLPCCTSDTYTAFSLPAAGSDFTNEHIQIQFSPSSVAQRNECSNFTTRQDDVVELTETFVVGLSSSAPFVSVGLNETVVSIVDSDTTSVEFERLSYTVSEADETLSVCVVLGAVIEREASVRLITGDSSATGNSDFNPIDTELTFQSLGSTRVCADVRIENDNAVEDTEQFFVSLHVTDESLYTGDSSDSSSVLVTISDNDMVTVSFERDELSVEEEEREVELCVHLVGIIEKDVMVLLAPVPDTAHADADYVATSQSILFQPSLSSINQNCTTLSIVNDERVESIESFFVQLATTGDEQVILDQARTRVVIHDTDTVYVDFTELTHTVSEEGAGVTVCVELESEVDSKVIVQLATDDGTARQPQDFDRTYEVLQFEPRGETRKCVAITIRDDEIVEDDEQFLVYIFDSERSRVRENEGGRGYVEVVHSGSGGEVEVLSGGVRSVVVIRDDDRVVIGMMVPEYTVDESSSEVTVCLKMDGEIERKVAVSMRTVPGTARGEADPLINPPSNDFFAVTRTVTFSPRSATEEECVSVQLIDRPEVEPDERFSVALFSDDPAVILQPKETTILILDDDVVCAADRTSHPRGEYYWAKSRPGTVELPCQHSEEGVAKRQCSRDGIWDHPILDECYGDIETVFRYLDKVPFSCLSFHELLLAVRQATREKAFEVKYVSIVARFFNDFAEITSRDGYNTEVMVSLLLTPVPHPNSSVLWTNSTAILSDFETVSEHVVANPHSADKTITHSNIAFSSSLGERADHEKDGVMMKFSGNTKATLQVESSSGAPVLGTIALPGSLFLSLDDKELTEVGLWFSVHRTANMFPLLDISSRTTQSPRPSFRPRWVGITWRTFRSLSGSHFASSTRHVGISVVSLTCCLIKSVTDTNCASWDYDTEGWSTSGCKTESVKDGYVTCSCNHLTNFAAVGASLIPPQPLVRERPSLALSIVSLVGAMLALLALILTIFALLTFGKLRRRRTTILRAQLCFSLVFLLLAYVGHIIVNHTGTLPQDIVAPCAVISTLTHYFTLTSLIWLGAEALLMFRKLMFGVKLGDLSNFYFVSASATSWLVPIPFASIPAVLNRDWIITEDQYCFISSLPVLLVTFVIPATVALVFNLVIYSVVICVFIRFKCKKAPPLTDGNATTTTTASKKKKKKLTKKSRREATVRLILSSPVTGTLFVLAWIFGALTLITAEASIGFHLLSALFSAALGSFIFIYYIVTAKDTRKLIHEAFCGKPKRKPKANQVISMESLSMASGMDESDSDSDYPERERRYGEFDVTYVGRKGALIEQKFSVRWGEGDGGEGKEVDGGDDRGSRVVEEGHSQSVSGQVIFAAFTQSSTEGEDKPARSSCAELDTSGGQPSSLEAVLEEKSNGECGGLDDSPVHVGSHSGSQEDVNSDEGSPKASTARKNFLSPGGQVVFAVTPTT</sequence>
<dbReference type="EMBL" id="CASHTH010001321">
    <property type="protein sequence ID" value="CAI8013983.1"/>
    <property type="molecule type" value="Genomic_DNA"/>
</dbReference>
<dbReference type="Gene3D" id="1.20.1070.10">
    <property type="entry name" value="Rhodopsin 7-helix transmembrane proteins"/>
    <property type="match status" value="1"/>
</dbReference>
<dbReference type="InterPro" id="IPR000832">
    <property type="entry name" value="GPCR_2_secretin-like"/>
</dbReference>
<feature type="domain" description="NIDO" evidence="15">
    <location>
        <begin position="87"/>
        <end position="226"/>
    </location>
</feature>
<comment type="caution">
    <text evidence="16">The sequence shown here is derived from an EMBL/GenBank/DDBJ whole genome shotgun (WGS) entry which is preliminary data.</text>
</comment>
<dbReference type="InterPro" id="IPR046338">
    <property type="entry name" value="GAIN_dom_sf"/>
</dbReference>
<evidence type="ECO:0000256" key="5">
    <source>
        <dbReference type="ARBA" id="ARBA00022837"/>
    </source>
</evidence>
<feature type="signal peptide" evidence="12">
    <location>
        <begin position="1"/>
        <end position="26"/>
    </location>
</feature>
<dbReference type="InterPro" id="IPR017981">
    <property type="entry name" value="GPCR_2-like_7TM"/>
</dbReference>
<dbReference type="PROSITE" id="PS50261">
    <property type="entry name" value="G_PROTEIN_RECEP_F2_4"/>
    <property type="match status" value="1"/>
</dbReference>
<feature type="transmembrane region" description="Helical" evidence="11">
    <location>
        <begin position="2701"/>
        <end position="2725"/>
    </location>
</feature>
<keyword evidence="9" id="KW-1015">Disulfide bond</keyword>
<dbReference type="SMART" id="SM00237">
    <property type="entry name" value="Calx_beta"/>
    <property type="match status" value="12"/>
</dbReference>
<feature type="chain" id="PRO_5041436938" evidence="12">
    <location>
        <begin position="27"/>
        <end position="3117"/>
    </location>
</feature>
<reference evidence="16" key="1">
    <citation type="submission" date="2023-03" db="EMBL/GenBank/DDBJ databases">
        <authorList>
            <person name="Steffen K."/>
            <person name="Cardenas P."/>
        </authorList>
    </citation>
    <scope>NUCLEOTIDE SEQUENCE</scope>
</reference>
<dbReference type="Pfam" id="PF01825">
    <property type="entry name" value="GPS"/>
    <property type="match status" value="1"/>
</dbReference>
<feature type="compositionally biased region" description="Basic and acidic residues" evidence="10">
    <location>
        <begin position="2992"/>
        <end position="3012"/>
    </location>
</feature>
<dbReference type="PROSITE" id="PS50221">
    <property type="entry name" value="GAIN_B"/>
    <property type="match status" value="1"/>
</dbReference>
<dbReference type="InterPro" id="IPR057244">
    <property type="entry name" value="GAIN_B"/>
</dbReference>
<evidence type="ECO:0000313" key="17">
    <source>
        <dbReference type="Proteomes" id="UP001174909"/>
    </source>
</evidence>
<dbReference type="SUPFAM" id="SSF81321">
    <property type="entry name" value="Family A G protein-coupled receptor-like"/>
    <property type="match status" value="1"/>
</dbReference>
<dbReference type="GO" id="GO:0016020">
    <property type="term" value="C:membrane"/>
    <property type="evidence" value="ECO:0007669"/>
    <property type="project" value="UniProtKB-SubCell"/>
</dbReference>
<evidence type="ECO:0000256" key="1">
    <source>
        <dbReference type="ARBA" id="ARBA00004141"/>
    </source>
</evidence>
<dbReference type="InterPro" id="IPR003886">
    <property type="entry name" value="NIDO_dom"/>
</dbReference>
<keyword evidence="17" id="KW-1185">Reference proteome</keyword>
<dbReference type="InterPro" id="IPR051171">
    <property type="entry name" value="CaCA"/>
</dbReference>
<name>A0AA35RNG7_GEOBA</name>
<keyword evidence="8 11" id="KW-0472">Membrane</keyword>
<dbReference type="Proteomes" id="UP001174909">
    <property type="component" value="Unassembled WGS sequence"/>
</dbReference>
<dbReference type="GO" id="GO:0007160">
    <property type="term" value="P:cell-matrix adhesion"/>
    <property type="evidence" value="ECO:0007669"/>
    <property type="project" value="InterPro"/>
</dbReference>
<evidence type="ECO:0000259" key="13">
    <source>
        <dbReference type="PROSITE" id="PS50221"/>
    </source>
</evidence>
<dbReference type="PANTHER" id="PTHR11878">
    <property type="entry name" value="SODIUM/CALCIUM EXCHANGER"/>
    <property type="match status" value="1"/>
</dbReference>
<dbReference type="PROSITE" id="PS51220">
    <property type="entry name" value="NIDO"/>
    <property type="match status" value="1"/>
</dbReference>
<evidence type="ECO:0000256" key="7">
    <source>
        <dbReference type="ARBA" id="ARBA00023065"/>
    </source>
</evidence>
<organism evidence="16 17">
    <name type="scientific">Geodia barretti</name>
    <name type="common">Barrett's horny sponge</name>
    <dbReference type="NCBI Taxonomy" id="519541"/>
    <lineage>
        <taxon>Eukaryota</taxon>
        <taxon>Metazoa</taxon>
        <taxon>Porifera</taxon>
        <taxon>Demospongiae</taxon>
        <taxon>Heteroscleromorpha</taxon>
        <taxon>Tetractinellida</taxon>
        <taxon>Astrophorina</taxon>
        <taxon>Geodiidae</taxon>
        <taxon>Geodia</taxon>
    </lineage>
</organism>
<evidence type="ECO:0000256" key="2">
    <source>
        <dbReference type="ARBA" id="ARBA00022692"/>
    </source>
</evidence>
<dbReference type="Gene3D" id="2.60.220.50">
    <property type="match status" value="1"/>
</dbReference>
<dbReference type="SMART" id="SM00303">
    <property type="entry name" value="GPS"/>
    <property type="match status" value="1"/>
</dbReference>
<evidence type="ECO:0000259" key="14">
    <source>
        <dbReference type="PROSITE" id="PS50261"/>
    </source>
</evidence>
<evidence type="ECO:0000256" key="11">
    <source>
        <dbReference type="SAM" id="Phobius"/>
    </source>
</evidence>
<dbReference type="GO" id="GO:0007166">
    <property type="term" value="P:cell surface receptor signaling pathway"/>
    <property type="evidence" value="ECO:0007669"/>
    <property type="project" value="InterPro"/>
</dbReference>
<feature type="transmembrane region" description="Helical" evidence="11">
    <location>
        <begin position="2857"/>
        <end position="2880"/>
    </location>
</feature>
<feature type="transmembrane region" description="Helical" evidence="11">
    <location>
        <begin position="2789"/>
        <end position="2816"/>
    </location>
</feature>
<keyword evidence="4" id="KW-0677">Repeat</keyword>
<keyword evidence="7" id="KW-0406">Ion transport</keyword>
<evidence type="ECO:0000256" key="9">
    <source>
        <dbReference type="ARBA" id="ARBA00023157"/>
    </source>
</evidence>
<feature type="transmembrane region" description="Helical" evidence="11">
    <location>
        <begin position="2669"/>
        <end position="2689"/>
    </location>
</feature>
<feature type="domain" description="G-protein coupled receptors family 2 profile 2" evidence="14">
    <location>
        <begin position="2634"/>
        <end position="2911"/>
    </location>
</feature>
<feature type="transmembrane region" description="Helical" evidence="11">
    <location>
        <begin position="2746"/>
        <end position="2769"/>
    </location>
</feature>
<dbReference type="GO" id="GO:0004930">
    <property type="term" value="F:G protein-coupled receptor activity"/>
    <property type="evidence" value="ECO:0007669"/>
    <property type="project" value="InterPro"/>
</dbReference>
<dbReference type="SUPFAM" id="SSF141072">
    <property type="entry name" value="CalX-like"/>
    <property type="match status" value="16"/>
</dbReference>
<evidence type="ECO:0000256" key="12">
    <source>
        <dbReference type="SAM" id="SignalP"/>
    </source>
</evidence>
<keyword evidence="3 12" id="KW-0732">Signal</keyword>
<feature type="transmembrane region" description="Helical" evidence="11">
    <location>
        <begin position="2632"/>
        <end position="2657"/>
    </location>
</feature>
<dbReference type="Pfam" id="PF03160">
    <property type="entry name" value="Calx-beta"/>
    <property type="match status" value="13"/>
</dbReference>
<evidence type="ECO:0000313" key="16">
    <source>
        <dbReference type="EMBL" id="CAI8013983.1"/>
    </source>
</evidence>
<keyword evidence="5" id="KW-0106">Calcium</keyword>
<keyword evidence="2 11" id="KW-0812">Transmembrane</keyword>
<protein>
    <submittedName>
        <fullName evidence="16">Adhesion G protein-coupled receptor L3</fullName>
    </submittedName>
</protein>
<evidence type="ECO:0000256" key="10">
    <source>
        <dbReference type="SAM" id="MobiDB-lite"/>
    </source>
</evidence>
<dbReference type="Gene3D" id="2.60.40.2030">
    <property type="match status" value="15"/>
</dbReference>
<keyword evidence="7" id="KW-0813">Transport</keyword>
<feature type="transmembrane region" description="Helical" evidence="11">
    <location>
        <begin position="2886"/>
        <end position="2909"/>
    </location>
</feature>
<evidence type="ECO:0000256" key="8">
    <source>
        <dbReference type="ARBA" id="ARBA00023136"/>
    </source>
</evidence>
<dbReference type="Pfam" id="PF00002">
    <property type="entry name" value="7tm_2"/>
    <property type="match status" value="1"/>
</dbReference>
<dbReference type="InterPro" id="IPR003644">
    <property type="entry name" value="Calx_beta"/>
</dbReference>